<reference evidence="1" key="1">
    <citation type="submission" date="2023-03" db="EMBL/GenBank/DDBJ databases">
        <title>Chromosome-level genomes of two armyworms, Mythimna separata and Mythimna loreyi, provide insights into the biosynthesis and reception of sex pheromones.</title>
        <authorList>
            <person name="Zhao H."/>
        </authorList>
    </citation>
    <scope>NUCLEOTIDE SEQUENCE</scope>
    <source>
        <strain evidence="1">BeijingLab</strain>
    </source>
</reference>
<evidence type="ECO:0000313" key="1">
    <source>
        <dbReference type="EMBL" id="KAJ8708133.1"/>
    </source>
</evidence>
<evidence type="ECO:0000313" key="2">
    <source>
        <dbReference type="Proteomes" id="UP001231649"/>
    </source>
</evidence>
<sequence>MRIAEYLNLIVTEETQPFTLKNRSVVIDGQTYFYNMYKNSKIPFVFGCETDKYAEYLKKHFAMYKQANVKCYILFKGGDKDMEKKIKKFRQEFFDFNTNCVFVPPIFLKDATVEVLDAMDFDCAFCVTDTKDECVALALQLECPIISFDIEYCFRRAPYIHSTTMRFDSRTESIRCRQYKLQKFLQDNSLTEEKLAIFAAITDTTVFPSDFFDSLFETWDVSCNPQNRKLRHLIM</sequence>
<gene>
    <name evidence="1" type="ORF">PYW08_010499</name>
</gene>
<dbReference type="EMBL" id="CM056802">
    <property type="protein sequence ID" value="KAJ8708133.1"/>
    <property type="molecule type" value="Genomic_DNA"/>
</dbReference>
<organism evidence="1 2">
    <name type="scientific">Mythimna loreyi</name>
    <dbReference type="NCBI Taxonomy" id="667449"/>
    <lineage>
        <taxon>Eukaryota</taxon>
        <taxon>Metazoa</taxon>
        <taxon>Ecdysozoa</taxon>
        <taxon>Arthropoda</taxon>
        <taxon>Hexapoda</taxon>
        <taxon>Insecta</taxon>
        <taxon>Pterygota</taxon>
        <taxon>Neoptera</taxon>
        <taxon>Endopterygota</taxon>
        <taxon>Lepidoptera</taxon>
        <taxon>Glossata</taxon>
        <taxon>Ditrysia</taxon>
        <taxon>Noctuoidea</taxon>
        <taxon>Noctuidae</taxon>
        <taxon>Noctuinae</taxon>
        <taxon>Hadenini</taxon>
        <taxon>Mythimna</taxon>
    </lineage>
</organism>
<protein>
    <submittedName>
        <fullName evidence="1">Uncharacterized protein</fullName>
    </submittedName>
</protein>
<keyword evidence="2" id="KW-1185">Reference proteome</keyword>
<name>A0ACC2Q5Z3_9NEOP</name>
<accession>A0ACC2Q5Z3</accession>
<dbReference type="Proteomes" id="UP001231649">
    <property type="component" value="Chromosome 26"/>
</dbReference>
<comment type="caution">
    <text evidence="1">The sequence shown here is derived from an EMBL/GenBank/DDBJ whole genome shotgun (WGS) entry which is preliminary data.</text>
</comment>
<proteinExistence type="predicted"/>